<feature type="chain" id="PRO_5035598599" description="Secreted protein" evidence="2">
    <location>
        <begin position="24"/>
        <end position="84"/>
    </location>
</feature>
<evidence type="ECO:0000313" key="5">
    <source>
        <dbReference type="Proteomes" id="UP000663832"/>
    </source>
</evidence>
<comment type="caution">
    <text evidence="3">The sequence shown here is derived from an EMBL/GenBank/DDBJ whole genome shotgun (WGS) entry which is preliminary data.</text>
</comment>
<dbReference type="OrthoDB" id="10055195at2759"/>
<name>A0A813VMG5_9BILA</name>
<reference evidence="3" key="1">
    <citation type="submission" date="2021-02" db="EMBL/GenBank/DDBJ databases">
        <authorList>
            <person name="Nowell W R."/>
        </authorList>
    </citation>
    <scope>NUCLEOTIDE SEQUENCE</scope>
</reference>
<evidence type="ECO:0008006" key="7">
    <source>
        <dbReference type="Google" id="ProtNLM"/>
    </source>
</evidence>
<keyword evidence="5" id="KW-1185">Reference proteome</keyword>
<feature type="signal peptide" evidence="2">
    <location>
        <begin position="1"/>
        <end position="23"/>
    </location>
</feature>
<dbReference type="EMBL" id="CAJNOM010000326">
    <property type="protein sequence ID" value="CAF1360900.1"/>
    <property type="molecule type" value="Genomic_DNA"/>
</dbReference>
<feature type="region of interest" description="Disordered" evidence="1">
    <location>
        <begin position="64"/>
        <end position="84"/>
    </location>
</feature>
<evidence type="ECO:0000256" key="1">
    <source>
        <dbReference type="SAM" id="MobiDB-lite"/>
    </source>
</evidence>
<feature type="compositionally biased region" description="Basic residues" evidence="1">
    <location>
        <begin position="65"/>
        <end position="77"/>
    </location>
</feature>
<sequence length="84" mass="9839">MLSSRLICYFLLILLLLNYCCYGQHEIRNAVKHKANRKVNKGKQDVRFVKDKTRGAIQRTDAKINRKQQNAKRKAHQIKTVINS</sequence>
<accession>A0A813VMG5</accession>
<evidence type="ECO:0000256" key="2">
    <source>
        <dbReference type="SAM" id="SignalP"/>
    </source>
</evidence>
<protein>
    <recommendedName>
        <fullName evidence="7">Secreted protein</fullName>
    </recommendedName>
</protein>
<dbReference type="Proteomes" id="UP000663832">
    <property type="component" value="Unassembled WGS sequence"/>
</dbReference>
<dbReference type="AlphaFoldDB" id="A0A813VMG5"/>
<evidence type="ECO:0000313" key="3">
    <source>
        <dbReference type="EMBL" id="CAF0845449.1"/>
    </source>
</evidence>
<evidence type="ECO:0000313" key="4">
    <source>
        <dbReference type="EMBL" id="CAF1360900.1"/>
    </source>
</evidence>
<dbReference type="EMBL" id="CAJNOI010000023">
    <property type="protein sequence ID" value="CAF0845449.1"/>
    <property type="molecule type" value="Genomic_DNA"/>
</dbReference>
<gene>
    <name evidence="3" type="ORF">BJG266_LOCUS7546</name>
    <name evidence="4" type="ORF">QVE165_LOCUS34541</name>
</gene>
<proteinExistence type="predicted"/>
<dbReference type="Proteomes" id="UP000663877">
    <property type="component" value="Unassembled WGS sequence"/>
</dbReference>
<organism evidence="3 6">
    <name type="scientific">Adineta steineri</name>
    <dbReference type="NCBI Taxonomy" id="433720"/>
    <lineage>
        <taxon>Eukaryota</taxon>
        <taxon>Metazoa</taxon>
        <taxon>Spiralia</taxon>
        <taxon>Gnathifera</taxon>
        <taxon>Rotifera</taxon>
        <taxon>Eurotatoria</taxon>
        <taxon>Bdelloidea</taxon>
        <taxon>Adinetida</taxon>
        <taxon>Adinetidae</taxon>
        <taxon>Adineta</taxon>
    </lineage>
</organism>
<keyword evidence="2" id="KW-0732">Signal</keyword>
<evidence type="ECO:0000313" key="6">
    <source>
        <dbReference type="Proteomes" id="UP000663877"/>
    </source>
</evidence>